<feature type="transmembrane region" description="Helical" evidence="1">
    <location>
        <begin position="25"/>
        <end position="45"/>
    </location>
</feature>
<feature type="transmembrane region" description="Helical" evidence="1">
    <location>
        <begin position="195"/>
        <end position="215"/>
    </location>
</feature>
<evidence type="ECO:0000256" key="1">
    <source>
        <dbReference type="SAM" id="Phobius"/>
    </source>
</evidence>
<comment type="caution">
    <text evidence="2">The sequence shown here is derived from an EMBL/GenBank/DDBJ whole genome shotgun (WGS) entry which is preliminary data.</text>
</comment>
<organism evidence="2 3">
    <name type="scientific">Oopsacas minuta</name>
    <dbReference type="NCBI Taxonomy" id="111878"/>
    <lineage>
        <taxon>Eukaryota</taxon>
        <taxon>Metazoa</taxon>
        <taxon>Porifera</taxon>
        <taxon>Hexactinellida</taxon>
        <taxon>Hexasterophora</taxon>
        <taxon>Lyssacinosida</taxon>
        <taxon>Leucopsacidae</taxon>
        <taxon>Oopsacas</taxon>
    </lineage>
</organism>
<feature type="transmembrane region" description="Helical" evidence="1">
    <location>
        <begin position="141"/>
        <end position="160"/>
    </location>
</feature>
<feature type="transmembrane region" description="Helical" evidence="1">
    <location>
        <begin position="66"/>
        <end position="84"/>
    </location>
</feature>
<feature type="transmembrane region" description="Helical" evidence="1">
    <location>
        <begin position="172"/>
        <end position="189"/>
    </location>
</feature>
<keyword evidence="1" id="KW-0812">Transmembrane</keyword>
<keyword evidence="1" id="KW-0472">Membrane</keyword>
<evidence type="ECO:0000313" key="2">
    <source>
        <dbReference type="EMBL" id="KAI6649435.1"/>
    </source>
</evidence>
<dbReference type="AlphaFoldDB" id="A0AAV7JLX0"/>
<sequence length="366" mass="43316">MRVANNFENQFISYLYYSSQLLCGLHTLLLIYWLFHVLYNLITFYHRKSRIDSIDEQKIFTYREYLIRYFLFVAFLICEFGYFFDYNVYGIFKMVWNYNESMPIEINDNCSLDGSTYLAHVYSTNIGQIFLVFLRTQSTTLLMMMVWFYAVSLLHLTHVCQGRLQPNILKRWVLVGLLIGIIVFTLRILPWTSLIGVFIQSAIGQMNILLAWYMSRKFKIAMGSRVNEAYHTRNKHMSDEQEKLYRDYNIVIPIIFIALQLYYLSSSVFFNLYLVLETLTFNSCWFHATFGISLEFKPDVQISRLIGDINFGIILTARLINIVAYCLLLVLNIWVVKKSITNSAKKVKYRYRMFSSMSDEKESFLS</sequence>
<feature type="transmembrane region" description="Helical" evidence="1">
    <location>
        <begin position="313"/>
        <end position="336"/>
    </location>
</feature>
<name>A0AAV7JLX0_9METZ</name>
<reference evidence="2 3" key="1">
    <citation type="journal article" date="2023" name="BMC Biol.">
        <title>The compact genome of the sponge Oopsacas minuta (Hexactinellida) is lacking key metazoan core genes.</title>
        <authorList>
            <person name="Santini S."/>
            <person name="Schenkelaars Q."/>
            <person name="Jourda C."/>
            <person name="Duchesne M."/>
            <person name="Belahbib H."/>
            <person name="Rocher C."/>
            <person name="Selva M."/>
            <person name="Riesgo A."/>
            <person name="Vervoort M."/>
            <person name="Leys S.P."/>
            <person name="Kodjabachian L."/>
            <person name="Le Bivic A."/>
            <person name="Borchiellini C."/>
            <person name="Claverie J.M."/>
            <person name="Renard E."/>
        </authorList>
    </citation>
    <scope>NUCLEOTIDE SEQUENCE [LARGE SCALE GENOMIC DNA]</scope>
    <source>
        <strain evidence="2">SPO-2</strain>
    </source>
</reference>
<accession>A0AAV7JLX0</accession>
<feature type="transmembrane region" description="Helical" evidence="1">
    <location>
        <begin position="250"/>
        <end position="276"/>
    </location>
</feature>
<keyword evidence="3" id="KW-1185">Reference proteome</keyword>
<dbReference type="EMBL" id="JAKMXF010000321">
    <property type="protein sequence ID" value="KAI6649435.1"/>
    <property type="molecule type" value="Genomic_DNA"/>
</dbReference>
<proteinExistence type="predicted"/>
<evidence type="ECO:0000313" key="3">
    <source>
        <dbReference type="Proteomes" id="UP001165289"/>
    </source>
</evidence>
<gene>
    <name evidence="2" type="ORF">LOD99_11800</name>
</gene>
<dbReference type="Proteomes" id="UP001165289">
    <property type="component" value="Unassembled WGS sequence"/>
</dbReference>
<protein>
    <submittedName>
        <fullName evidence="2">Uncharacterized protein</fullName>
    </submittedName>
</protein>
<keyword evidence="1" id="KW-1133">Transmembrane helix</keyword>